<organism evidence="2 3">
    <name type="scientific">Peronospora belbahrii</name>
    <dbReference type="NCBI Taxonomy" id="622444"/>
    <lineage>
        <taxon>Eukaryota</taxon>
        <taxon>Sar</taxon>
        <taxon>Stramenopiles</taxon>
        <taxon>Oomycota</taxon>
        <taxon>Peronosporomycetes</taxon>
        <taxon>Peronosporales</taxon>
        <taxon>Peronosporaceae</taxon>
        <taxon>Peronospora</taxon>
    </lineage>
</organism>
<dbReference type="EMBL" id="CAKLCB010000382">
    <property type="protein sequence ID" value="CAH0521678.1"/>
    <property type="molecule type" value="Genomic_DNA"/>
</dbReference>
<dbReference type="Proteomes" id="UP001158986">
    <property type="component" value="Unassembled WGS sequence"/>
</dbReference>
<feature type="region of interest" description="Disordered" evidence="1">
    <location>
        <begin position="61"/>
        <end position="96"/>
    </location>
</feature>
<feature type="compositionally biased region" description="Polar residues" evidence="1">
    <location>
        <begin position="1"/>
        <end position="15"/>
    </location>
</feature>
<gene>
    <name evidence="2" type="ORF">PBS001_LOCUS8121</name>
</gene>
<reference evidence="2 3" key="1">
    <citation type="submission" date="2021-11" db="EMBL/GenBank/DDBJ databases">
        <authorList>
            <person name="Islam A."/>
            <person name="Islam S."/>
            <person name="Flora M.S."/>
            <person name="Rahman M."/>
            <person name="Ziaur R.M."/>
            <person name="Epstein J.H."/>
            <person name="Hassan M."/>
            <person name="Klassen M."/>
            <person name="Woodard K."/>
            <person name="Webb A."/>
            <person name="Webby R.J."/>
            <person name="El Zowalaty M.E."/>
        </authorList>
    </citation>
    <scope>NUCLEOTIDE SEQUENCE [LARGE SCALE GENOMIC DNA]</scope>
    <source>
        <strain evidence="2">Pbs1</strain>
    </source>
</reference>
<feature type="region of interest" description="Disordered" evidence="1">
    <location>
        <begin position="217"/>
        <end position="267"/>
    </location>
</feature>
<accession>A0ABN8DE30</accession>
<comment type="caution">
    <text evidence="2">The sequence shown here is derived from an EMBL/GenBank/DDBJ whole genome shotgun (WGS) entry which is preliminary data.</text>
</comment>
<evidence type="ECO:0000313" key="3">
    <source>
        <dbReference type="Proteomes" id="UP001158986"/>
    </source>
</evidence>
<keyword evidence="3" id="KW-1185">Reference proteome</keyword>
<protein>
    <submittedName>
        <fullName evidence="2">Uncharacterized protein</fullName>
    </submittedName>
</protein>
<evidence type="ECO:0000313" key="2">
    <source>
        <dbReference type="EMBL" id="CAH0521678.1"/>
    </source>
</evidence>
<evidence type="ECO:0000256" key="1">
    <source>
        <dbReference type="SAM" id="MobiDB-lite"/>
    </source>
</evidence>
<feature type="region of interest" description="Disordered" evidence="1">
    <location>
        <begin position="1"/>
        <end position="30"/>
    </location>
</feature>
<name>A0ABN8DE30_9STRA</name>
<sequence length="267" mass="29114">MRGTECTSMQRTQARSVIAGPPPGGARNSTQNITLHQGTDDMHWRCTGPILDLADRSFVEQRASSGTEGTRSRLRRAPTASQVSVGDPDTIPNSSVQAPLIRPTLRYHTTVLARPLGNFLDRLEERAGHDEWQRAAHGQTPKQAWNHCQGLTTVQVWTGIGSQRGNSICTMRGEWRTTPAKATRLSRMSRDNDALVLDCPFAFVEWTKLVGHWKADESSAYPSTDNPSSQTVSGGCGSGGMGVEANGLCSSDSMHRITEHKPRGHQA</sequence>
<proteinExistence type="predicted"/>